<dbReference type="EC" id="2.7.11.1" evidence="1"/>
<dbReference type="STRING" id="461836.A0A0L0DB13"/>
<evidence type="ECO:0000256" key="3">
    <source>
        <dbReference type="ARBA" id="ARBA00022679"/>
    </source>
</evidence>
<dbReference type="OrthoDB" id="347657at2759"/>
<dbReference type="PANTHER" id="PTHR44899:SF3">
    <property type="entry name" value="SERINE_THREONINE-PROTEIN KINASE NEK1"/>
    <property type="match status" value="1"/>
</dbReference>
<dbReference type="EMBL" id="GL349456">
    <property type="protein sequence ID" value="KNC49522.1"/>
    <property type="molecule type" value="Genomic_DNA"/>
</dbReference>
<evidence type="ECO:0000256" key="7">
    <source>
        <dbReference type="ARBA" id="ARBA00047899"/>
    </source>
</evidence>
<dbReference type="GO" id="GO:0004674">
    <property type="term" value="F:protein serine/threonine kinase activity"/>
    <property type="evidence" value="ECO:0007669"/>
    <property type="project" value="UniProtKB-KW"/>
</dbReference>
<dbReference type="GO" id="GO:0005524">
    <property type="term" value="F:ATP binding"/>
    <property type="evidence" value="ECO:0007669"/>
    <property type="project" value="UniProtKB-KW"/>
</dbReference>
<protein>
    <recommendedName>
        <fullName evidence="1">non-specific serine/threonine protein kinase</fullName>
        <ecNumber evidence="1">2.7.11.1</ecNumber>
    </recommendedName>
</protein>
<dbReference type="OMA" id="KERAFPH"/>
<dbReference type="PANTHER" id="PTHR44899">
    <property type="entry name" value="CAMK FAMILY PROTEIN KINASE"/>
    <property type="match status" value="1"/>
</dbReference>
<dbReference type="Proteomes" id="UP000054408">
    <property type="component" value="Unassembled WGS sequence"/>
</dbReference>
<evidence type="ECO:0000256" key="1">
    <source>
        <dbReference type="ARBA" id="ARBA00012513"/>
    </source>
</evidence>
<dbReference type="PROSITE" id="PS00108">
    <property type="entry name" value="PROTEIN_KINASE_ST"/>
    <property type="match status" value="1"/>
</dbReference>
<organism evidence="10 11">
    <name type="scientific">Thecamonas trahens ATCC 50062</name>
    <dbReference type="NCBI Taxonomy" id="461836"/>
    <lineage>
        <taxon>Eukaryota</taxon>
        <taxon>Apusozoa</taxon>
        <taxon>Apusomonadida</taxon>
        <taxon>Apusomonadidae</taxon>
        <taxon>Thecamonas</taxon>
    </lineage>
</organism>
<evidence type="ECO:0000256" key="6">
    <source>
        <dbReference type="ARBA" id="ARBA00022840"/>
    </source>
</evidence>
<dbReference type="InterPro" id="IPR000719">
    <property type="entry name" value="Prot_kinase_dom"/>
</dbReference>
<evidence type="ECO:0000313" key="11">
    <source>
        <dbReference type="Proteomes" id="UP000054408"/>
    </source>
</evidence>
<dbReference type="GeneID" id="25564939"/>
<evidence type="ECO:0000256" key="4">
    <source>
        <dbReference type="ARBA" id="ARBA00022741"/>
    </source>
</evidence>
<dbReference type="InterPro" id="IPR011009">
    <property type="entry name" value="Kinase-like_dom_sf"/>
</dbReference>
<sequence>MAAEAASQVIVTQHLAASSSARVLLVDVPTREEPVVVKQKEVREASADAVRQMATEVSILAALDHPNIVRHFDSVLLADHLAITTEYLAGGSLAAVIDNARSSRSRLDEDFVLQVATQLGLAIHYLHRHSILHRDIKPENVLLAADGHVKLSGFALAAILSKEQPLASDLVGAPYYFAPELFANEPYGPKADAWAFGVTLYMTCARKLPFKANSLDNLAKTVVDDKPPPLSRTYSRTLRSIVRSLLVKLADERASTADILRIEDIRARARSSLSPSSYHRQFKSSPFVLSLADEGMYVRQPDPLHSILDSTHGQRSFLHPLASRSDLSSDASSQPHLSLSGDESIFPVKERAFPHLVQLAHELTFPASVSTPQAEHNARSSEPWDSGIHLDLGPHMRSLIAFRKLWLSGALDWTASPAIMPHVSYIADDLHLQSHSSSSSPS</sequence>
<keyword evidence="5 10" id="KW-0418">Kinase</keyword>
<dbReference type="InterPro" id="IPR051131">
    <property type="entry name" value="NEK_Ser/Thr_kinase_NIMA"/>
</dbReference>
<comment type="catalytic activity">
    <reaction evidence="7">
        <text>L-threonyl-[protein] + ATP = O-phospho-L-threonyl-[protein] + ADP + H(+)</text>
        <dbReference type="Rhea" id="RHEA:46608"/>
        <dbReference type="Rhea" id="RHEA-COMP:11060"/>
        <dbReference type="Rhea" id="RHEA-COMP:11605"/>
        <dbReference type="ChEBI" id="CHEBI:15378"/>
        <dbReference type="ChEBI" id="CHEBI:30013"/>
        <dbReference type="ChEBI" id="CHEBI:30616"/>
        <dbReference type="ChEBI" id="CHEBI:61977"/>
        <dbReference type="ChEBI" id="CHEBI:456216"/>
        <dbReference type="EC" id="2.7.11.1"/>
    </reaction>
</comment>
<dbReference type="Pfam" id="PF00069">
    <property type="entry name" value="Pkinase"/>
    <property type="match status" value="1"/>
</dbReference>
<comment type="catalytic activity">
    <reaction evidence="8">
        <text>L-seryl-[protein] + ATP = O-phospho-L-seryl-[protein] + ADP + H(+)</text>
        <dbReference type="Rhea" id="RHEA:17989"/>
        <dbReference type="Rhea" id="RHEA-COMP:9863"/>
        <dbReference type="Rhea" id="RHEA-COMP:11604"/>
        <dbReference type="ChEBI" id="CHEBI:15378"/>
        <dbReference type="ChEBI" id="CHEBI:29999"/>
        <dbReference type="ChEBI" id="CHEBI:30616"/>
        <dbReference type="ChEBI" id="CHEBI:83421"/>
        <dbReference type="ChEBI" id="CHEBI:456216"/>
        <dbReference type="EC" id="2.7.11.1"/>
    </reaction>
</comment>
<evidence type="ECO:0000256" key="2">
    <source>
        <dbReference type="ARBA" id="ARBA00022527"/>
    </source>
</evidence>
<keyword evidence="6" id="KW-0067">ATP-binding</keyword>
<dbReference type="InterPro" id="IPR008271">
    <property type="entry name" value="Ser/Thr_kinase_AS"/>
</dbReference>
<proteinExistence type="predicted"/>
<evidence type="ECO:0000313" key="10">
    <source>
        <dbReference type="EMBL" id="KNC49522.1"/>
    </source>
</evidence>
<name>A0A0L0DB13_THETB</name>
<keyword evidence="4" id="KW-0547">Nucleotide-binding</keyword>
<evidence type="ECO:0000256" key="5">
    <source>
        <dbReference type="ARBA" id="ARBA00022777"/>
    </source>
</evidence>
<keyword evidence="2" id="KW-0723">Serine/threonine-protein kinase</keyword>
<feature type="domain" description="Protein kinase" evidence="9">
    <location>
        <begin position="9"/>
        <end position="282"/>
    </location>
</feature>
<evidence type="ECO:0000259" key="9">
    <source>
        <dbReference type="PROSITE" id="PS50011"/>
    </source>
</evidence>
<evidence type="ECO:0000256" key="8">
    <source>
        <dbReference type="ARBA" id="ARBA00048679"/>
    </source>
</evidence>
<dbReference type="AlphaFoldDB" id="A0A0L0DB13"/>
<dbReference type="SMART" id="SM00220">
    <property type="entry name" value="S_TKc"/>
    <property type="match status" value="1"/>
</dbReference>
<keyword evidence="11" id="KW-1185">Reference proteome</keyword>
<dbReference type="SUPFAM" id="SSF56112">
    <property type="entry name" value="Protein kinase-like (PK-like)"/>
    <property type="match status" value="1"/>
</dbReference>
<gene>
    <name evidence="10" type="ORF">AMSG_05543</name>
</gene>
<dbReference type="eggNOG" id="KOG1826">
    <property type="taxonomic scope" value="Eukaryota"/>
</dbReference>
<dbReference type="RefSeq" id="XP_013757638.1">
    <property type="nucleotide sequence ID" value="XM_013902184.1"/>
</dbReference>
<dbReference type="PROSITE" id="PS50011">
    <property type="entry name" value="PROTEIN_KINASE_DOM"/>
    <property type="match status" value="1"/>
</dbReference>
<accession>A0A0L0DB13</accession>
<reference evidence="10 11" key="1">
    <citation type="submission" date="2010-05" db="EMBL/GenBank/DDBJ databases">
        <title>The Genome Sequence of Thecamonas trahens ATCC 50062.</title>
        <authorList>
            <consortium name="The Broad Institute Genome Sequencing Platform"/>
            <person name="Russ C."/>
            <person name="Cuomo C."/>
            <person name="Shea T."/>
            <person name="Young S.K."/>
            <person name="Zeng Q."/>
            <person name="Koehrsen M."/>
            <person name="Haas B."/>
            <person name="Borodovsky M."/>
            <person name="Guigo R."/>
            <person name="Alvarado L."/>
            <person name="Berlin A."/>
            <person name="Bochicchio J."/>
            <person name="Borenstein D."/>
            <person name="Chapman S."/>
            <person name="Chen Z."/>
            <person name="Freedman E."/>
            <person name="Gellesch M."/>
            <person name="Goldberg J."/>
            <person name="Griggs A."/>
            <person name="Gujja S."/>
            <person name="Heilman E."/>
            <person name="Heiman D."/>
            <person name="Hepburn T."/>
            <person name="Howarth C."/>
            <person name="Jen D."/>
            <person name="Larson L."/>
            <person name="Mehta T."/>
            <person name="Park D."/>
            <person name="Pearson M."/>
            <person name="Roberts A."/>
            <person name="Saif S."/>
            <person name="Shenoy N."/>
            <person name="Sisk P."/>
            <person name="Stolte C."/>
            <person name="Sykes S."/>
            <person name="Thomson T."/>
            <person name="Walk T."/>
            <person name="White J."/>
            <person name="Yandava C."/>
            <person name="Burger G."/>
            <person name="Gray M.W."/>
            <person name="Holland P.W.H."/>
            <person name="King N."/>
            <person name="Lang F.B.F."/>
            <person name="Roger A.J."/>
            <person name="Ruiz-Trillo I."/>
            <person name="Lander E."/>
            <person name="Nusbaum C."/>
        </authorList>
    </citation>
    <scope>NUCLEOTIDE SEQUENCE [LARGE SCALE GENOMIC DNA]</scope>
    <source>
        <strain evidence="10 11">ATCC 50062</strain>
    </source>
</reference>
<keyword evidence="3" id="KW-0808">Transferase</keyword>
<dbReference type="Gene3D" id="1.10.510.10">
    <property type="entry name" value="Transferase(Phosphotransferase) domain 1"/>
    <property type="match status" value="1"/>
</dbReference>